<keyword evidence="1" id="KW-1133">Transmembrane helix</keyword>
<keyword evidence="1" id="KW-0812">Transmembrane</keyword>
<dbReference type="STRING" id="1777140.AWB79_00831"/>
<evidence type="ECO:0000313" key="3">
    <source>
        <dbReference type="Proteomes" id="UP000054851"/>
    </source>
</evidence>
<dbReference type="Proteomes" id="UP000054851">
    <property type="component" value="Unassembled WGS sequence"/>
</dbReference>
<dbReference type="OrthoDB" id="9006712at2"/>
<comment type="caution">
    <text evidence="2">The sequence shown here is derived from an EMBL/GenBank/DDBJ whole genome shotgun (WGS) entry which is preliminary data.</text>
</comment>
<dbReference type="EMBL" id="FCOA02000002">
    <property type="protein sequence ID" value="SAK44484.1"/>
    <property type="molecule type" value="Genomic_DNA"/>
</dbReference>
<feature type="transmembrane region" description="Helical" evidence="1">
    <location>
        <begin position="222"/>
        <end position="247"/>
    </location>
</feature>
<feature type="transmembrane region" description="Helical" evidence="1">
    <location>
        <begin position="139"/>
        <end position="168"/>
    </location>
</feature>
<evidence type="ECO:0000256" key="1">
    <source>
        <dbReference type="SAM" id="Phobius"/>
    </source>
</evidence>
<feature type="transmembrane region" description="Helical" evidence="1">
    <location>
        <begin position="62"/>
        <end position="81"/>
    </location>
</feature>
<evidence type="ECO:0000313" key="2">
    <source>
        <dbReference type="EMBL" id="SAK44484.1"/>
    </source>
</evidence>
<keyword evidence="1" id="KW-0472">Membrane</keyword>
<reference evidence="2" key="1">
    <citation type="submission" date="2016-01" db="EMBL/GenBank/DDBJ databases">
        <authorList>
            <person name="Peeters C."/>
        </authorList>
    </citation>
    <scope>NUCLEOTIDE SEQUENCE</scope>
    <source>
        <strain evidence="2">LMG 29322</strain>
    </source>
</reference>
<proteinExistence type="predicted"/>
<sequence>MQEMTFGACVKDSWKGTFRFISQIPGLFWGSIALSMLLYLLAGPNGGESDVRGRFIGSMVQLALLLVVVPVLQIKVCRFLALGERARPLMPDSGACYGRFIALALIYTLFAGLAIALFVIATILASSPGDLRTMMSHRFIIGAFAFSFVCASCFIVIRLSLLHAGIALSQKLEFRAAWRDSRGHFWSMFAVMFATFLALFALTYISAFLAIFAGVMLGDKSAFLSIVNGFFLPLAAVQGASTATILYRRYANELAAKGSAHV</sequence>
<keyword evidence="3" id="KW-1185">Reference proteome</keyword>
<protein>
    <recommendedName>
        <fullName evidence="4">Glycerophosphoryl diester phosphodiesterase membrane domain-containing protein</fullName>
    </recommendedName>
</protein>
<evidence type="ECO:0008006" key="4">
    <source>
        <dbReference type="Google" id="ProtNLM"/>
    </source>
</evidence>
<feature type="transmembrane region" description="Helical" evidence="1">
    <location>
        <begin position="189"/>
        <end position="216"/>
    </location>
</feature>
<dbReference type="AlphaFoldDB" id="A0A157ZG28"/>
<dbReference type="RefSeq" id="WP_061166121.1">
    <property type="nucleotide sequence ID" value="NZ_FCOA02000002.1"/>
</dbReference>
<name>A0A157ZG28_9BURK</name>
<organism evidence="2 3">
    <name type="scientific">Caballeronia hypogeia</name>
    <dbReference type="NCBI Taxonomy" id="1777140"/>
    <lineage>
        <taxon>Bacteria</taxon>
        <taxon>Pseudomonadati</taxon>
        <taxon>Pseudomonadota</taxon>
        <taxon>Betaproteobacteria</taxon>
        <taxon>Burkholderiales</taxon>
        <taxon>Burkholderiaceae</taxon>
        <taxon>Caballeronia</taxon>
    </lineage>
</organism>
<feature type="transmembrane region" description="Helical" evidence="1">
    <location>
        <begin position="20"/>
        <end position="42"/>
    </location>
</feature>
<gene>
    <name evidence="2" type="ORF">AWB79_00831</name>
</gene>
<accession>A0A157ZG28</accession>
<feature type="transmembrane region" description="Helical" evidence="1">
    <location>
        <begin position="102"/>
        <end position="127"/>
    </location>
</feature>